<reference evidence="2 3" key="1">
    <citation type="journal article" date="2016" name="Nat. Commun.">
        <title>Thousands of microbial genomes shed light on interconnected biogeochemical processes in an aquifer system.</title>
        <authorList>
            <person name="Anantharaman K."/>
            <person name="Brown C.T."/>
            <person name="Hug L.A."/>
            <person name="Sharon I."/>
            <person name="Castelle C.J."/>
            <person name="Probst A.J."/>
            <person name="Thomas B.C."/>
            <person name="Singh A."/>
            <person name="Wilkins M.J."/>
            <person name="Karaoz U."/>
            <person name="Brodie E.L."/>
            <person name="Williams K.H."/>
            <person name="Hubbard S.S."/>
            <person name="Banfield J.F."/>
        </authorList>
    </citation>
    <scope>NUCLEOTIDE SEQUENCE [LARGE SCALE GENOMIC DNA]</scope>
</reference>
<comment type="caution">
    <text evidence="2">The sequence shown here is derived from an EMBL/GenBank/DDBJ whole genome shotgun (WGS) entry which is preliminary data.</text>
</comment>
<accession>A0A1F5Q2M1</accession>
<evidence type="ECO:0000313" key="3">
    <source>
        <dbReference type="Proteomes" id="UP000177281"/>
    </source>
</evidence>
<sequence>MQDEKWEALKEELNRKFKVEDSHLEDLIVETADGPIKQGKVEVLIFPTPLGKIKLTRESKPVVLDKKVFYSHQQGKSARTEYKFSETEFSHKIKAYKWDPDASVGAGDDNDEWKEIDAGNFGS</sequence>
<protein>
    <submittedName>
        <fullName evidence="2">Uncharacterized protein</fullName>
    </submittedName>
</protein>
<dbReference type="STRING" id="1817841.A3B10_01930"/>
<gene>
    <name evidence="2" type="ORF">A3B10_01930</name>
</gene>
<dbReference type="EMBL" id="MFFB01000005">
    <property type="protein sequence ID" value="OGE96423.1"/>
    <property type="molecule type" value="Genomic_DNA"/>
</dbReference>
<evidence type="ECO:0000313" key="2">
    <source>
        <dbReference type="EMBL" id="OGE96423.1"/>
    </source>
</evidence>
<dbReference type="Proteomes" id="UP000177281">
    <property type="component" value="Unassembled WGS sequence"/>
</dbReference>
<name>A0A1F5Q2M1_9BACT</name>
<feature type="region of interest" description="Disordered" evidence="1">
    <location>
        <begin position="100"/>
        <end position="123"/>
    </location>
</feature>
<evidence type="ECO:0000256" key="1">
    <source>
        <dbReference type="SAM" id="MobiDB-lite"/>
    </source>
</evidence>
<dbReference type="AlphaFoldDB" id="A0A1F5Q2M1"/>
<organism evidence="2 3">
    <name type="scientific">Candidatus Doudnabacteria bacterium RIFCSPLOWO2_01_FULL_44_21</name>
    <dbReference type="NCBI Taxonomy" id="1817841"/>
    <lineage>
        <taxon>Bacteria</taxon>
        <taxon>Candidatus Doudnaibacteriota</taxon>
    </lineage>
</organism>
<proteinExistence type="predicted"/>